<dbReference type="PANTHER" id="PTHR44936">
    <property type="entry name" value="SENSOR PROTEIN CREC"/>
    <property type="match status" value="1"/>
</dbReference>
<dbReference type="InterPro" id="IPR005467">
    <property type="entry name" value="His_kinase_dom"/>
</dbReference>
<evidence type="ECO:0000259" key="9">
    <source>
        <dbReference type="PROSITE" id="PS50109"/>
    </source>
</evidence>
<dbReference type="NCBIfam" id="TIGR00229">
    <property type="entry name" value="sensory_box"/>
    <property type="match status" value="1"/>
</dbReference>
<feature type="transmembrane region" description="Helical" evidence="8">
    <location>
        <begin position="105"/>
        <end position="126"/>
    </location>
</feature>
<dbReference type="GO" id="GO:0005524">
    <property type="term" value="F:ATP binding"/>
    <property type="evidence" value="ECO:0007669"/>
    <property type="project" value="UniProtKB-KW"/>
</dbReference>
<dbReference type="AlphaFoldDB" id="A0A830FLY0"/>
<name>A0A830FLY0_9EURY</name>
<evidence type="ECO:0000256" key="8">
    <source>
        <dbReference type="SAM" id="Phobius"/>
    </source>
</evidence>
<comment type="caution">
    <text evidence="12">The sequence shown here is derived from an EMBL/GenBank/DDBJ whole genome shotgun (WGS) entry which is preliminary data.</text>
</comment>
<dbReference type="PROSITE" id="PS50112">
    <property type="entry name" value="PAS"/>
    <property type="match status" value="1"/>
</dbReference>
<dbReference type="SUPFAM" id="SSF55785">
    <property type="entry name" value="PYP-like sensor domain (PAS domain)"/>
    <property type="match status" value="1"/>
</dbReference>
<gene>
    <name evidence="12" type="ORF">GCM10009039_28470</name>
</gene>
<sequence>MSRGDGPTFDGGVGLVALGGAFVIVMLWNQVFAPSSAVDVVQTGYVGLASLVLVLGGLWLIWSEWPAASQRRVLGWSLVGCGFLVVLAFLQLWDHVRAGTPVSRPGMMVLRLAVFGCVGGAATGFYQSKSRREQARAEENLERFTTLFEEAPLAVVALTGEGEVVMWNAAAESLFGYRASEVVGRPYPLVPGRRSEELAEHLGQTTSGEHLEGVRTKRRRKDGTLLDVELWATPISTGAGGVELVLAVFRDLTASEIADEQRSVLQRLFRHNLRNDLTVVRGNATDIAAERSTSPTEAADRIVSAADRLIQLAEHVGRLDADGTVHSFDVTVVVESAVTEARERYPDATITLDAPAEARAQTVSGIEAAFVEALENAVVHTDDPSPEVAVSVEESDDVVEVQFADSGPGIPATEWEPVAGQRERPLRHASGLGLWMMHWAASRSGGTLTKADRSPRGTELTFALPQTAERESDEAASRADAEAE</sequence>
<comment type="catalytic activity">
    <reaction evidence="1">
        <text>ATP + protein L-histidine = ADP + protein N-phospho-L-histidine.</text>
        <dbReference type="EC" id="2.7.13.3"/>
    </reaction>
</comment>
<dbReference type="InterPro" id="IPR035965">
    <property type="entry name" value="PAS-like_dom_sf"/>
</dbReference>
<keyword evidence="13" id="KW-1185">Reference proteome</keyword>
<dbReference type="CDD" id="cd16936">
    <property type="entry name" value="HATPase_RsbW-like"/>
    <property type="match status" value="1"/>
</dbReference>
<dbReference type="GO" id="GO:0004673">
    <property type="term" value="F:protein histidine kinase activity"/>
    <property type="evidence" value="ECO:0007669"/>
    <property type="project" value="UniProtKB-EC"/>
</dbReference>
<evidence type="ECO:0000256" key="6">
    <source>
        <dbReference type="ARBA" id="ARBA00022840"/>
    </source>
</evidence>
<keyword evidence="8" id="KW-0812">Transmembrane</keyword>
<keyword evidence="6" id="KW-0067">ATP-binding</keyword>
<dbReference type="RefSeq" id="WP_188980090.1">
    <property type="nucleotide sequence ID" value="NZ_BMPG01000004.1"/>
</dbReference>
<dbReference type="Pfam" id="PF00989">
    <property type="entry name" value="PAS"/>
    <property type="match status" value="1"/>
</dbReference>
<feature type="transmembrane region" description="Helical" evidence="8">
    <location>
        <begin position="43"/>
        <end position="61"/>
    </location>
</feature>
<dbReference type="Gene3D" id="3.30.450.20">
    <property type="entry name" value="PAS domain"/>
    <property type="match status" value="1"/>
</dbReference>
<feature type="transmembrane region" description="Helical" evidence="8">
    <location>
        <begin position="73"/>
        <end position="93"/>
    </location>
</feature>
<reference evidence="12" key="2">
    <citation type="submission" date="2020-09" db="EMBL/GenBank/DDBJ databases">
        <authorList>
            <person name="Sun Q."/>
            <person name="Ohkuma M."/>
        </authorList>
    </citation>
    <scope>NUCLEOTIDE SEQUENCE</scope>
    <source>
        <strain evidence="12">JCM 19596</strain>
    </source>
</reference>
<dbReference type="SMART" id="SM00091">
    <property type="entry name" value="PAS"/>
    <property type="match status" value="1"/>
</dbReference>
<dbReference type="Pfam" id="PF16926">
    <property type="entry name" value="HisKA_4TM"/>
    <property type="match status" value="1"/>
</dbReference>
<dbReference type="InterPro" id="IPR036890">
    <property type="entry name" value="HATPase_C_sf"/>
</dbReference>
<feature type="compositionally biased region" description="Basic and acidic residues" evidence="7">
    <location>
        <begin position="468"/>
        <end position="484"/>
    </location>
</feature>
<evidence type="ECO:0000256" key="2">
    <source>
        <dbReference type="ARBA" id="ARBA00012438"/>
    </source>
</evidence>
<evidence type="ECO:0000256" key="3">
    <source>
        <dbReference type="ARBA" id="ARBA00022679"/>
    </source>
</evidence>
<dbReference type="GO" id="GO:0006355">
    <property type="term" value="P:regulation of DNA-templated transcription"/>
    <property type="evidence" value="ECO:0007669"/>
    <property type="project" value="InterPro"/>
</dbReference>
<dbReference type="SMART" id="SM00387">
    <property type="entry name" value="HATPase_c"/>
    <property type="match status" value="1"/>
</dbReference>
<dbReference type="PANTHER" id="PTHR44936:SF10">
    <property type="entry name" value="SENSOR PROTEIN RSTB"/>
    <property type="match status" value="1"/>
</dbReference>
<evidence type="ECO:0000259" key="11">
    <source>
        <dbReference type="PROSITE" id="PS50113"/>
    </source>
</evidence>
<keyword evidence="4" id="KW-0547">Nucleotide-binding</keyword>
<keyword evidence="5" id="KW-0418">Kinase</keyword>
<dbReference type="InterPro" id="IPR013767">
    <property type="entry name" value="PAS_fold"/>
</dbReference>
<dbReference type="EC" id="2.7.13.3" evidence="2"/>
<proteinExistence type="predicted"/>
<feature type="transmembrane region" description="Helical" evidence="8">
    <location>
        <begin position="12"/>
        <end position="31"/>
    </location>
</feature>
<evidence type="ECO:0000259" key="10">
    <source>
        <dbReference type="PROSITE" id="PS50112"/>
    </source>
</evidence>
<dbReference type="PROSITE" id="PS50109">
    <property type="entry name" value="HIS_KIN"/>
    <property type="match status" value="1"/>
</dbReference>
<organism evidence="12 13">
    <name type="scientific">Halocalculus aciditolerans</name>
    <dbReference type="NCBI Taxonomy" id="1383812"/>
    <lineage>
        <taxon>Archaea</taxon>
        <taxon>Methanobacteriati</taxon>
        <taxon>Methanobacteriota</taxon>
        <taxon>Stenosarchaea group</taxon>
        <taxon>Halobacteria</taxon>
        <taxon>Halobacteriales</taxon>
        <taxon>Halobacteriaceae</taxon>
        <taxon>Halocalculus</taxon>
    </lineage>
</organism>
<feature type="domain" description="PAC" evidence="11">
    <location>
        <begin position="212"/>
        <end position="264"/>
    </location>
</feature>
<feature type="domain" description="Histidine kinase" evidence="9">
    <location>
        <begin position="268"/>
        <end position="468"/>
    </location>
</feature>
<dbReference type="Proteomes" id="UP000607197">
    <property type="component" value="Unassembled WGS sequence"/>
</dbReference>
<evidence type="ECO:0000256" key="7">
    <source>
        <dbReference type="SAM" id="MobiDB-lite"/>
    </source>
</evidence>
<evidence type="ECO:0000256" key="5">
    <source>
        <dbReference type="ARBA" id="ARBA00022777"/>
    </source>
</evidence>
<feature type="domain" description="PAS" evidence="10">
    <location>
        <begin position="140"/>
        <end position="209"/>
    </location>
</feature>
<accession>A0A830FLY0</accession>
<evidence type="ECO:0000313" key="12">
    <source>
        <dbReference type="EMBL" id="GGL68796.1"/>
    </source>
</evidence>
<dbReference type="CDD" id="cd00130">
    <property type="entry name" value="PAS"/>
    <property type="match status" value="1"/>
</dbReference>
<keyword evidence="8" id="KW-0472">Membrane</keyword>
<feature type="region of interest" description="Disordered" evidence="7">
    <location>
        <begin position="444"/>
        <end position="484"/>
    </location>
</feature>
<keyword evidence="8" id="KW-1133">Transmembrane helix</keyword>
<dbReference type="InterPro" id="IPR000014">
    <property type="entry name" value="PAS"/>
</dbReference>
<evidence type="ECO:0000313" key="13">
    <source>
        <dbReference type="Proteomes" id="UP000607197"/>
    </source>
</evidence>
<protein>
    <recommendedName>
        <fullName evidence="2">histidine kinase</fullName>
        <ecNumber evidence="2">2.7.13.3</ecNumber>
    </recommendedName>
</protein>
<dbReference type="OrthoDB" id="3369at2157"/>
<dbReference type="InterPro" id="IPR050980">
    <property type="entry name" value="2C_sensor_his_kinase"/>
</dbReference>
<evidence type="ECO:0000256" key="4">
    <source>
        <dbReference type="ARBA" id="ARBA00022741"/>
    </source>
</evidence>
<dbReference type="EMBL" id="BMPG01000004">
    <property type="protein sequence ID" value="GGL68796.1"/>
    <property type="molecule type" value="Genomic_DNA"/>
</dbReference>
<dbReference type="Pfam" id="PF02518">
    <property type="entry name" value="HATPase_c"/>
    <property type="match status" value="1"/>
</dbReference>
<dbReference type="PROSITE" id="PS50113">
    <property type="entry name" value="PAC"/>
    <property type="match status" value="1"/>
</dbReference>
<dbReference type="InterPro" id="IPR031623">
    <property type="entry name" value="HisKA_4TM"/>
</dbReference>
<dbReference type="InterPro" id="IPR000700">
    <property type="entry name" value="PAS-assoc_C"/>
</dbReference>
<dbReference type="InterPro" id="IPR004358">
    <property type="entry name" value="Sig_transdc_His_kin-like_C"/>
</dbReference>
<evidence type="ECO:0000256" key="1">
    <source>
        <dbReference type="ARBA" id="ARBA00000085"/>
    </source>
</evidence>
<keyword evidence="3" id="KW-0808">Transferase</keyword>
<reference evidence="12" key="1">
    <citation type="journal article" date="2014" name="Int. J. Syst. Evol. Microbiol.">
        <title>Complete genome sequence of Corynebacterium casei LMG S-19264T (=DSM 44701T), isolated from a smear-ripened cheese.</title>
        <authorList>
            <consortium name="US DOE Joint Genome Institute (JGI-PGF)"/>
            <person name="Walter F."/>
            <person name="Albersmeier A."/>
            <person name="Kalinowski J."/>
            <person name="Ruckert C."/>
        </authorList>
    </citation>
    <scope>NUCLEOTIDE SEQUENCE</scope>
    <source>
        <strain evidence="12">JCM 19596</strain>
    </source>
</reference>
<dbReference type="SUPFAM" id="SSF55874">
    <property type="entry name" value="ATPase domain of HSP90 chaperone/DNA topoisomerase II/histidine kinase"/>
    <property type="match status" value="1"/>
</dbReference>
<dbReference type="InterPro" id="IPR003594">
    <property type="entry name" value="HATPase_dom"/>
</dbReference>
<dbReference type="Gene3D" id="3.30.565.10">
    <property type="entry name" value="Histidine kinase-like ATPase, C-terminal domain"/>
    <property type="match status" value="1"/>
</dbReference>
<dbReference type="PRINTS" id="PR00344">
    <property type="entry name" value="BCTRLSENSOR"/>
</dbReference>